<evidence type="ECO:0000313" key="2">
    <source>
        <dbReference type="Proteomes" id="UP000663452"/>
    </source>
</evidence>
<dbReference type="EMBL" id="CP070969">
    <property type="protein sequence ID" value="QSF43010.1"/>
    <property type="molecule type" value="Genomic_DNA"/>
</dbReference>
<proteinExistence type="predicted"/>
<keyword evidence="2" id="KW-1185">Reference proteome</keyword>
<reference evidence="1 2" key="1">
    <citation type="submission" date="2021-02" db="EMBL/GenBank/DDBJ databases">
        <title>Paenibacillus tianjinensis sp. nov.</title>
        <authorList>
            <person name="Liu H."/>
        </authorList>
    </citation>
    <scope>NUCLEOTIDE SEQUENCE [LARGE SCALE GENOMIC DNA]</scope>
    <source>
        <strain evidence="1 2">TB2019</strain>
    </source>
</reference>
<protein>
    <recommendedName>
        <fullName evidence="3">IrrE N-terminal-like domain-containing protein</fullName>
    </recommendedName>
</protein>
<dbReference type="RefSeq" id="WP_206100669.1">
    <property type="nucleotide sequence ID" value="NZ_CP070969.1"/>
</dbReference>
<sequence>MISFASSRFQSNSEMQKVKTLIHEWAHGLLHIGPEAMTVENHVRELEAESTAFIVCQELGIDSSHYSFGYLAGWGDGEKAIENIRKAGERILKASNEILDTIRKDQEMRVLSDSEQAAV</sequence>
<dbReference type="Proteomes" id="UP000663452">
    <property type="component" value="Chromosome"/>
</dbReference>
<organism evidence="1 2">
    <name type="scientific">Paenibacillus tianjinensis</name>
    <dbReference type="NCBI Taxonomy" id="2810347"/>
    <lineage>
        <taxon>Bacteria</taxon>
        <taxon>Bacillati</taxon>
        <taxon>Bacillota</taxon>
        <taxon>Bacilli</taxon>
        <taxon>Bacillales</taxon>
        <taxon>Paenibacillaceae</taxon>
        <taxon>Paenibacillus</taxon>
    </lineage>
</organism>
<accession>A0ABX7L4V7</accession>
<evidence type="ECO:0000313" key="1">
    <source>
        <dbReference type="EMBL" id="QSF43010.1"/>
    </source>
</evidence>
<gene>
    <name evidence="1" type="ORF">JRJ22_17120</name>
</gene>
<evidence type="ECO:0008006" key="3">
    <source>
        <dbReference type="Google" id="ProtNLM"/>
    </source>
</evidence>
<name>A0ABX7L4V7_9BACL</name>